<evidence type="ECO:0000256" key="8">
    <source>
        <dbReference type="PIRNR" id="PIRNR009283"/>
    </source>
</evidence>
<dbReference type="Proteomes" id="UP000752171">
    <property type="component" value="Unassembled WGS sequence"/>
</dbReference>
<evidence type="ECO:0000256" key="3">
    <source>
        <dbReference type="ARBA" id="ARBA00022723"/>
    </source>
</evidence>
<keyword evidence="5 9" id="KW-0408">Iron</keyword>
<comment type="catalytic activity">
    <reaction evidence="7">
        <text>3-(4-hydroxyphenyl)pyruvate + O2 = homogentisate + CO2</text>
        <dbReference type="Rhea" id="RHEA:16189"/>
        <dbReference type="ChEBI" id="CHEBI:15379"/>
        <dbReference type="ChEBI" id="CHEBI:16169"/>
        <dbReference type="ChEBI" id="CHEBI:16526"/>
        <dbReference type="ChEBI" id="CHEBI:36242"/>
        <dbReference type="EC" id="1.13.11.27"/>
    </reaction>
    <physiologicalReaction direction="left-to-right" evidence="7">
        <dbReference type="Rhea" id="RHEA:16190"/>
    </physiologicalReaction>
</comment>
<dbReference type="Gene3D" id="3.10.180.10">
    <property type="entry name" value="2,3-Dihydroxybiphenyl 1,2-Dioxygenase, domain 1"/>
    <property type="match status" value="2"/>
</dbReference>
<accession>A0A8T2L946</accession>
<comment type="cofactor">
    <cofactor evidence="9">
        <name>Fe cation</name>
        <dbReference type="ChEBI" id="CHEBI:24875"/>
    </cofactor>
    <text evidence="9">Binds 1 Fe cation per subunit.</text>
</comment>
<dbReference type="CDD" id="cd07250">
    <property type="entry name" value="HPPD_C_like"/>
    <property type="match status" value="1"/>
</dbReference>
<evidence type="ECO:0000256" key="1">
    <source>
        <dbReference type="ARBA" id="ARBA00005877"/>
    </source>
</evidence>
<dbReference type="CDD" id="cd08342">
    <property type="entry name" value="HPPD_N_like"/>
    <property type="match status" value="1"/>
</dbReference>
<dbReference type="PANTHER" id="PTHR11959:SF10">
    <property type="entry name" value="4-HYDROXYPHENYLPYRUVATE DIOXYGENASE-LIKE PROTEIN"/>
    <property type="match status" value="1"/>
</dbReference>
<comment type="caution">
    <text evidence="11">The sequence shown here is derived from an EMBL/GenBank/DDBJ whole genome shotgun (WGS) entry which is preliminary data.</text>
</comment>
<name>A0A8T2L946_ASTMX</name>
<protein>
    <recommendedName>
        <fullName evidence="2 8">4-hydroxyphenylpyruvate dioxygenase</fullName>
    </recommendedName>
</protein>
<dbReference type="EMBL" id="JAICCE010000015">
    <property type="protein sequence ID" value="KAG9267544.1"/>
    <property type="molecule type" value="Genomic_DNA"/>
</dbReference>
<dbReference type="InterPro" id="IPR037523">
    <property type="entry name" value="VOC_core"/>
</dbReference>
<evidence type="ECO:0000256" key="4">
    <source>
        <dbReference type="ARBA" id="ARBA00022737"/>
    </source>
</evidence>
<evidence type="ECO:0000313" key="11">
    <source>
        <dbReference type="EMBL" id="KAG9267544.1"/>
    </source>
</evidence>
<keyword evidence="4" id="KW-0677">Repeat</keyword>
<dbReference type="InterPro" id="IPR004360">
    <property type="entry name" value="Glyas_Fos-R_dOase_dom"/>
</dbReference>
<dbReference type="AlphaFoldDB" id="A0A8T2L946"/>
<dbReference type="GO" id="GO:0009072">
    <property type="term" value="P:aromatic amino acid metabolic process"/>
    <property type="evidence" value="ECO:0007669"/>
    <property type="project" value="InterPro"/>
</dbReference>
<feature type="domain" description="VOC" evidence="10">
    <location>
        <begin position="7"/>
        <end position="148"/>
    </location>
</feature>
<dbReference type="InterPro" id="IPR041735">
    <property type="entry name" value="4OHPhenylPyrv_dOase_C"/>
</dbReference>
<evidence type="ECO:0000313" key="12">
    <source>
        <dbReference type="Proteomes" id="UP000752171"/>
    </source>
</evidence>
<dbReference type="InterPro" id="IPR041736">
    <property type="entry name" value="4OHPhenylPyrv_dOase_N"/>
</dbReference>
<sequence>MAARVCRLHHVSLHVSNAVRVAGALASRFQFVAVGARVTARSRQLALRKGSAVFVVNERRDTGVTWTEAEENGQGYLYDVRPCYAVDSACNVCFEVEDVTESCARLSDRGCDVLVPPTEVCDPDGGGSVTYSVIRSVVGNVCHTLLDRSRYQDQGGFLPGFQRVGDGTDSEPDSRCPVTHFDHVTFACPRRSTGEVMKWYQENFGFQRFFIGSNEDVDEGYVLNQDGIGLRLTAMEYWKCSEIGLSIPFKDSQTPDCKFVIAESLPEKGQNQVDTFLKQHRGPGIQHIGLSTQNIVSTAETMAQAGVEFFTPPPAYYTEVGKQQEILEAGHHPKELKQHGILLDTDLRNHEDSSTMPNGRYLLQVFTKPLFSEDTFFLELIERRGATGFGEGNIRALWRSVQSYMEKESCEQRLDSEVKTKQTRQH</sequence>
<dbReference type="PROSITE" id="PS51819">
    <property type="entry name" value="VOC"/>
    <property type="match status" value="2"/>
</dbReference>
<dbReference type="RefSeq" id="XP_022521755.2">
    <property type="nucleotide sequence ID" value="XM_022666034.2"/>
</dbReference>
<keyword evidence="3 9" id="KW-0479">Metal-binding</keyword>
<evidence type="ECO:0000256" key="2">
    <source>
        <dbReference type="ARBA" id="ARBA00018452"/>
    </source>
</evidence>
<dbReference type="InterPro" id="IPR029068">
    <property type="entry name" value="Glyas_Bleomycin-R_OHBP_Dase"/>
</dbReference>
<dbReference type="GO" id="GO:0046872">
    <property type="term" value="F:metal ion binding"/>
    <property type="evidence" value="ECO:0007669"/>
    <property type="project" value="UniProtKB-KW"/>
</dbReference>
<dbReference type="Pfam" id="PF00903">
    <property type="entry name" value="Glyoxalase"/>
    <property type="match status" value="1"/>
</dbReference>
<evidence type="ECO:0000259" key="10">
    <source>
        <dbReference type="PROSITE" id="PS51819"/>
    </source>
</evidence>
<dbReference type="PANTHER" id="PTHR11959">
    <property type="entry name" value="4-HYDROXYPHENYLPYRUVATE DIOXYGENASE"/>
    <property type="match status" value="1"/>
</dbReference>
<proteinExistence type="inferred from homology"/>
<gene>
    <name evidence="11" type="primary">HPDL</name>
    <name evidence="11" type="ORF">AMEX_G18396</name>
</gene>
<evidence type="ECO:0000256" key="7">
    <source>
        <dbReference type="ARBA" id="ARBA00048047"/>
    </source>
</evidence>
<reference evidence="11 12" key="1">
    <citation type="submission" date="2021-07" db="EMBL/GenBank/DDBJ databases">
        <authorList>
            <person name="Imarazene B."/>
            <person name="Zahm M."/>
            <person name="Klopp C."/>
            <person name="Cabau C."/>
            <person name="Beille S."/>
            <person name="Jouanno E."/>
            <person name="Castinel A."/>
            <person name="Lluch J."/>
            <person name="Gil L."/>
            <person name="Kuchtly C."/>
            <person name="Lopez Roques C."/>
            <person name="Donnadieu C."/>
            <person name="Parrinello H."/>
            <person name="Journot L."/>
            <person name="Du K."/>
            <person name="Schartl M."/>
            <person name="Retaux S."/>
            <person name="Guiguen Y."/>
        </authorList>
    </citation>
    <scope>NUCLEOTIDE SEQUENCE [LARGE SCALE GENOMIC DNA]</scope>
    <source>
        <strain evidence="11">Pach_M1</strain>
        <tissue evidence="11">Testis</tissue>
    </source>
</reference>
<evidence type="ECO:0000256" key="5">
    <source>
        <dbReference type="ARBA" id="ARBA00023004"/>
    </source>
</evidence>
<comment type="function">
    <text evidence="6">Catalyzes the conversion of 4-hydroxyphenylpyruvic acid to homogentisic acid, one of the steps in tyrosine catabolism.</text>
</comment>
<dbReference type="OrthoDB" id="414569at2759"/>
<feature type="binding site" evidence="9">
    <location>
        <position position="379"/>
    </location>
    <ligand>
        <name>Fe cation</name>
        <dbReference type="ChEBI" id="CHEBI:24875"/>
    </ligand>
</feature>
<keyword evidence="11" id="KW-0223">Dioxygenase</keyword>
<dbReference type="GO" id="GO:0003868">
    <property type="term" value="F:4-hydroxyphenylpyruvate dioxygenase activity"/>
    <property type="evidence" value="ECO:0007669"/>
    <property type="project" value="UniProtKB-EC"/>
</dbReference>
<dbReference type="GeneID" id="103044379"/>
<feature type="domain" description="VOC" evidence="10">
    <location>
        <begin position="180"/>
        <end position="339"/>
    </location>
</feature>
<feature type="binding site" evidence="9">
    <location>
        <position position="287"/>
    </location>
    <ligand>
        <name>Fe cation</name>
        <dbReference type="ChEBI" id="CHEBI:24875"/>
    </ligand>
</feature>
<organism evidence="11 12">
    <name type="scientific">Astyanax mexicanus</name>
    <name type="common">Blind cave fish</name>
    <name type="synonym">Astyanax fasciatus mexicanus</name>
    <dbReference type="NCBI Taxonomy" id="7994"/>
    <lineage>
        <taxon>Eukaryota</taxon>
        <taxon>Metazoa</taxon>
        <taxon>Chordata</taxon>
        <taxon>Craniata</taxon>
        <taxon>Vertebrata</taxon>
        <taxon>Euteleostomi</taxon>
        <taxon>Actinopterygii</taxon>
        <taxon>Neopterygii</taxon>
        <taxon>Teleostei</taxon>
        <taxon>Ostariophysi</taxon>
        <taxon>Characiformes</taxon>
        <taxon>Characoidei</taxon>
        <taxon>Acestrorhamphidae</taxon>
        <taxon>Acestrorhamphinae</taxon>
        <taxon>Astyanax</taxon>
    </lineage>
</organism>
<feature type="binding site" evidence="9">
    <location>
        <position position="183"/>
    </location>
    <ligand>
        <name>Fe cation</name>
        <dbReference type="ChEBI" id="CHEBI:24875"/>
    </ligand>
</feature>
<dbReference type="InterPro" id="IPR005956">
    <property type="entry name" value="4OHPhenylPyrv_dOase"/>
</dbReference>
<evidence type="ECO:0000256" key="9">
    <source>
        <dbReference type="PIRSR" id="PIRSR009283-1"/>
    </source>
</evidence>
<comment type="similarity">
    <text evidence="1 8">Belongs to the 4HPPD family.</text>
</comment>
<dbReference type="SUPFAM" id="SSF54593">
    <property type="entry name" value="Glyoxalase/Bleomycin resistance protein/Dihydroxybiphenyl dioxygenase"/>
    <property type="match status" value="1"/>
</dbReference>
<dbReference type="PIRSF" id="PIRSF009283">
    <property type="entry name" value="HPP_dOase"/>
    <property type="match status" value="1"/>
</dbReference>
<evidence type="ECO:0000256" key="6">
    <source>
        <dbReference type="ARBA" id="ARBA00033727"/>
    </source>
</evidence>
<keyword evidence="11" id="KW-0560">Oxidoreductase</keyword>